<dbReference type="EC" id="3.5.1.4" evidence="3"/>
<dbReference type="InterPro" id="IPR020556">
    <property type="entry name" value="Amidase_CS"/>
</dbReference>
<evidence type="ECO:0000256" key="1">
    <source>
        <dbReference type="ARBA" id="ARBA00009199"/>
    </source>
</evidence>
<keyword evidence="3" id="KW-0378">Hydrolase</keyword>
<evidence type="ECO:0000259" key="2">
    <source>
        <dbReference type="Pfam" id="PF01425"/>
    </source>
</evidence>
<protein>
    <submittedName>
        <fullName evidence="3">Amidase</fullName>
        <ecNumber evidence="3">3.5.1.4</ecNumber>
    </submittedName>
</protein>
<dbReference type="AlphaFoldDB" id="A0A3A4NY18"/>
<name>A0A3A4NY18_ABYX5</name>
<organism evidence="3 4">
    <name type="scientific">Abyssobacteria bacterium (strain SURF_5)</name>
    <dbReference type="NCBI Taxonomy" id="2093360"/>
    <lineage>
        <taxon>Bacteria</taxon>
        <taxon>Pseudomonadati</taxon>
        <taxon>Candidatus Hydrogenedentota</taxon>
        <taxon>Candidatus Abyssobacteria</taxon>
    </lineage>
</organism>
<dbReference type="Proteomes" id="UP000265882">
    <property type="component" value="Unassembled WGS sequence"/>
</dbReference>
<dbReference type="EMBL" id="QZKU01000023">
    <property type="protein sequence ID" value="RJP25373.1"/>
    <property type="molecule type" value="Genomic_DNA"/>
</dbReference>
<feature type="domain" description="Amidase" evidence="2">
    <location>
        <begin position="26"/>
        <end position="449"/>
    </location>
</feature>
<dbReference type="PANTHER" id="PTHR11895">
    <property type="entry name" value="TRANSAMIDASE"/>
    <property type="match status" value="1"/>
</dbReference>
<evidence type="ECO:0000313" key="4">
    <source>
        <dbReference type="Proteomes" id="UP000265882"/>
    </source>
</evidence>
<accession>A0A3A4NY18</accession>
<dbReference type="Pfam" id="PF01425">
    <property type="entry name" value="Amidase"/>
    <property type="match status" value="1"/>
</dbReference>
<comment type="similarity">
    <text evidence="1">Belongs to the amidase family.</text>
</comment>
<dbReference type="Gene3D" id="3.90.1300.10">
    <property type="entry name" value="Amidase signature (AS) domain"/>
    <property type="match status" value="1"/>
</dbReference>
<dbReference type="NCBIfam" id="NF004815">
    <property type="entry name" value="PRK06169.1"/>
    <property type="match status" value="1"/>
</dbReference>
<dbReference type="InterPro" id="IPR023631">
    <property type="entry name" value="Amidase_dom"/>
</dbReference>
<proteinExistence type="inferred from homology"/>
<gene>
    <name evidence="3" type="ORF">C4520_02540</name>
</gene>
<sequence length="477" mass="51749">MENDLCRLTARQLLSAYRRRKLSPVEVVEAVLQRITLDGPKLNAFCTLLPDEARKQARKAEKAYLKKQDAPPLLGVPVSIKDLIFTKGVRTTGGSRLFENFVPDEDEPAVARLRAAGAVIIGKTNTPEFGYKAATDNPLFGITRNPWNTDKTPGGSSGGAAASVAAGMCPIALGSDGGGSIRIPSALCGVFGLKPSFGRVPRYPSFPGWETLAHTGPITRTVADAALVMDIIAGPDERDRSSLPPISGAFSRSLSGAVKGTKIAWSPTLGYATVEPEILKITGEAAKLFRRAGCRVEEINPALENPEAELSIFVMADFQAAIGDSLEDNREKMDPRLVTLVEMGKNISAKEYVQASFRRQVFHERVQKIFEKYDFLLTPTTAVAAFQAGKMAPETVAGQRLSPLAWMPFTYPFNFTGQPAASVPCGFTEDHLPVGLQIVGRRHDDAGVLRLSAVFEKLYPWPDFVPTPVRDFTSKNN</sequence>
<evidence type="ECO:0000313" key="3">
    <source>
        <dbReference type="EMBL" id="RJP25373.1"/>
    </source>
</evidence>
<dbReference type="GO" id="GO:0004040">
    <property type="term" value="F:amidase activity"/>
    <property type="evidence" value="ECO:0007669"/>
    <property type="project" value="UniProtKB-EC"/>
</dbReference>
<dbReference type="SUPFAM" id="SSF75304">
    <property type="entry name" value="Amidase signature (AS) enzymes"/>
    <property type="match status" value="1"/>
</dbReference>
<dbReference type="PANTHER" id="PTHR11895:SF7">
    <property type="entry name" value="GLUTAMYL-TRNA(GLN) AMIDOTRANSFERASE SUBUNIT A, MITOCHONDRIAL"/>
    <property type="match status" value="1"/>
</dbReference>
<dbReference type="InterPro" id="IPR000120">
    <property type="entry name" value="Amidase"/>
</dbReference>
<dbReference type="PROSITE" id="PS00571">
    <property type="entry name" value="AMIDASES"/>
    <property type="match status" value="1"/>
</dbReference>
<dbReference type="InterPro" id="IPR036928">
    <property type="entry name" value="AS_sf"/>
</dbReference>
<reference evidence="3 4" key="1">
    <citation type="journal article" date="2017" name="ISME J.">
        <title>Energy and carbon metabolisms in a deep terrestrial subsurface fluid microbial community.</title>
        <authorList>
            <person name="Momper L."/>
            <person name="Jungbluth S.P."/>
            <person name="Lee M.D."/>
            <person name="Amend J.P."/>
        </authorList>
    </citation>
    <scope>NUCLEOTIDE SEQUENCE [LARGE SCALE GENOMIC DNA]</scope>
    <source>
        <strain evidence="3">SURF_5</strain>
    </source>
</reference>
<comment type="caution">
    <text evidence="3">The sequence shown here is derived from an EMBL/GenBank/DDBJ whole genome shotgun (WGS) entry which is preliminary data.</text>
</comment>